<name>A0A366FSW5_9HYPH</name>
<accession>A0A366FSW5</accession>
<comment type="caution">
    <text evidence="2">The sequence shown here is derived from an EMBL/GenBank/DDBJ whole genome shotgun (WGS) entry which is preliminary data.</text>
</comment>
<evidence type="ECO:0000313" key="3">
    <source>
        <dbReference type="Proteomes" id="UP000253529"/>
    </source>
</evidence>
<proteinExistence type="predicted"/>
<sequence length="136" mass="15417">MFGALVFIMRLVTGVAVLVASWFVFDRIHDRNTEIVVSILGLTYCFIFLVSRRLEYFGLSVFSFFGRTVSHIQKIPYDQVMRDEIGLPSSGRHLYLNVVFTALVELLCVYRLVSSLSSRGWDAVSDPINKLIASAF</sequence>
<keyword evidence="1" id="KW-0472">Membrane</keyword>
<feature type="transmembrane region" description="Helical" evidence="1">
    <location>
        <begin position="32"/>
        <end position="50"/>
    </location>
</feature>
<dbReference type="Proteomes" id="UP000253529">
    <property type="component" value="Unassembled WGS sequence"/>
</dbReference>
<feature type="transmembrane region" description="Helical" evidence="1">
    <location>
        <begin position="6"/>
        <end position="25"/>
    </location>
</feature>
<reference evidence="2 3" key="1">
    <citation type="submission" date="2018-06" db="EMBL/GenBank/DDBJ databases">
        <title>Genomic Encyclopedia of Type Strains, Phase IV (KMG-IV): sequencing the most valuable type-strain genomes for metagenomic binning, comparative biology and taxonomic classification.</title>
        <authorList>
            <person name="Goeker M."/>
        </authorList>
    </citation>
    <scope>NUCLEOTIDE SEQUENCE [LARGE SCALE GENOMIC DNA]</scope>
    <source>
        <strain evidence="2 3">DSM 24875</strain>
    </source>
</reference>
<organism evidence="2 3">
    <name type="scientific">Roseiarcus fermentans</name>
    <dbReference type="NCBI Taxonomy" id="1473586"/>
    <lineage>
        <taxon>Bacteria</taxon>
        <taxon>Pseudomonadati</taxon>
        <taxon>Pseudomonadota</taxon>
        <taxon>Alphaproteobacteria</taxon>
        <taxon>Hyphomicrobiales</taxon>
        <taxon>Roseiarcaceae</taxon>
        <taxon>Roseiarcus</taxon>
    </lineage>
</organism>
<dbReference type="AlphaFoldDB" id="A0A366FSW5"/>
<keyword evidence="1" id="KW-1133">Transmembrane helix</keyword>
<evidence type="ECO:0000313" key="2">
    <source>
        <dbReference type="EMBL" id="RBP17140.1"/>
    </source>
</evidence>
<gene>
    <name evidence="2" type="ORF">DFR50_10325</name>
</gene>
<dbReference type="EMBL" id="QNRK01000003">
    <property type="protein sequence ID" value="RBP17140.1"/>
    <property type="molecule type" value="Genomic_DNA"/>
</dbReference>
<protein>
    <submittedName>
        <fullName evidence="2">Uncharacterized protein</fullName>
    </submittedName>
</protein>
<keyword evidence="3" id="KW-1185">Reference proteome</keyword>
<keyword evidence="1" id="KW-0812">Transmembrane</keyword>
<evidence type="ECO:0000256" key="1">
    <source>
        <dbReference type="SAM" id="Phobius"/>
    </source>
</evidence>